<dbReference type="Pfam" id="PF00071">
    <property type="entry name" value="Ras"/>
    <property type="match status" value="1"/>
</dbReference>
<dbReference type="Gene3D" id="3.40.50.300">
    <property type="entry name" value="P-loop containing nucleotide triphosphate hydrolases"/>
    <property type="match status" value="1"/>
</dbReference>
<evidence type="ECO:0008006" key="6">
    <source>
        <dbReference type="Google" id="ProtNLM"/>
    </source>
</evidence>
<protein>
    <recommendedName>
        <fullName evidence="6">ADP ribosylation factor</fullName>
    </recommendedName>
</protein>
<comment type="similarity">
    <text evidence="1">Belongs to the small GTPase superfamily. Rab family.</text>
</comment>
<dbReference type="SMART" id="SM00175">
    <property type="entry name" value="RAB"/>
    <property type="match status" value="1"/>
</dbReference>
<evidence type="ECO:0000256" key="3">
    <source>
        <dbReference type="SAM" id="MobiDB-lite"/>
    </source>
</evidence>
<dbReference type="GO" id="GO:0003924">
    <property type="term" value="F:GTPase activity"/>
    <property type="evidence" value="ECO:0007669"/>
    <property type="project" value="InterPro"/>
</dbReference>
<dbReference type="EMBL" id="BTSX01000006">
    <property type="protein sequence ID" value="GMT04418.1"/>
    <property type="molecule type" value="Genomic_DNA"/>
</dbReference>
<evidence type="ECO:0000313" key="5">
    <source>
        <dbReference type="Proteomes" id="UP001432027"/>
    </source>
</evidence>
<dbReference type="PANTHER" id="PTHR47978">
    <property type="match status" value="1"/>
</dbReference>
<evidence type="ECO:0000256" key="1">
    <source>
        <dbReference type="ARBA" id="ARBA00006270"/>
    </source>
</evidence>
<feature type="compositionally biased region" description="Basic and acidic residues" evidence="3">
    <location>
        <begin position="188"/>
        <end position="209"/>
    </location>
</feature>
<organism evidence="4 5">
    <name type="scientific">Pristionchus entomophagus</name>
    <dbReference type="NCBI Taxonomy" id="358040"/>
    <lineage>
        <taxon>Eukaryota</taxon>
        <taxon>Metazoa</taxon>
        <taxon>Ecdysozoa</taxon>
        <taxon>Nematoda</taxon>
        <taxon>Chromadorea</taxon>
        <taxon>Rhabditida</taxon>
        <taxon>Rhabditina</taxon>
        <taxon>Diplogasteromorpha</taxon>
        <taxon>Diplogasteroidea</taxon>
        <taxon>Neodiplogasteridae</taxon>
        <taxon>Pristionchus</taxon>
    </lineage>
</organism>
<dbReference type="GO" id="GO:0005525">
    <property type="term" value="F:GTP binding"/>
    <property type="evidence" value="ECO:0007669"/>
    <property type="project" value="InterPro"/>
</dbReference>
<gene>
    <name evidence="4" type="ORF">PENTCL1PPCAC_26592</name>
</gene>
<feature type="non-terminal residue" evidence="4">
    <location>
        <position position="1"/>
    </location>
</feature>
<evidence type="ECO:0000313" key="4">
    <source>
        <dbReference type="EMBL" id="GMT04418.1"/>
    </source>
</evidence>
<dbReference type="Proteomes" id="UP001432027">
    <property type="component" value="Unassembled WGS sequence"/>
</dbReference>
<reference evidence="4" key="1">
    <citation type="submission" date="2023-10" db="EMBL/GenBank/DDBJ databases">
        <title>Genome assembly of Pristionchus species.</title>
        <authorList>
            <person name="Yoshida K."/>
            <person name="Sommer R.J."/>
        </authorList>
    </citation>
    <scope>NUCLEOTIDE SEQUENCE</scope>
    <source>
        <strain evidence="4">RS0144</strain>
    </source>
</reference>
<dbReference type="SUPFAM" id="SSF52540">
    <property type="entry name" value="P-loop containing nucleoside triphosphate hydrolases"/>
    <property type="match status" value="1"/>
</dbReference>
<name>A0AAV5UDQ2_9BILA</name>
<keyword evidence="2" id="KW-0547">Nucleotide-binding</keyword>
<evidence type="ECO:0000256" key="2">
    <source>
        <dbReference type="ARBA" id="ARBA00022741"/>
    </source>
</evidence>
<dbReference type="PRINTS" id="PR00449">
    <property type="entry name" value="RASTRNSFRMNG"/>
</dbReference>
<proteinExistence type="inferred from homology"/>
<dbReference type="InterPro" id="IPR027417">
    <property type="entry name" value="P-loop_NTPase"/>
</dbReference>
<sequence>SSHFLHSQMFPSMSTQSTYKIVVDGAKKSGKSSIMRRIAKNEFVERPGKTDTDPLYNTVNHSVCIEGPRLVNLEIWERVPSIDSEALYENVDASVFTYDITNRISFEKCLSRFRKIRERTKGRGRGRGIYGLVGCKSDLIDEREVEMEEALDFAREESLDFCLEVSSKTPVNIPGVCTIIARKLEKKKGSEEESPPTEKDALHKDETKKSPAPSLVKRIRSFICCL</sequence>
<dbReference type="PROSITE" id="PS51421">
    <property type="entry name" value="RAS"/>
    <property type="match status" value="1"/>
</dbReference>
<dbReference type="InterPro" id="IPR001806">
    <property type="entry name" value="Small_GTPase"/>
</dbReference>
<accession>A0AAV5UDQ2</accession>
<dbReference type="AlphaFoldDB" id="A0AAV5UDQ2"/>
<dbReference type="PROSITE" id="PS51419">
    <property type="entry name" value="RAB"/>
    <property type="match status" value="1"/>
</dbReference>
<dbReference type="SMART" id="SM00173">
    <property type="entry name" value="RAS"/>
    <property type="match status" value="1"/>
</dbReference>
<feature type="region of interest" description="Disordered" evidence="3">
    <location>
        <begin position="188"/>
        <end position="212"/>
    </location>
</feature>
<keyword evidence="5" id="KW-1185">Reference proteome</keyword>
<comment type="caution">
    <text evidence="4">The sequence shown here is derived from an EMBL/GenBank/DDBJ whole genome shotgun (WGS) entry which is preliminary data.</text>
</comment>